<comment type="caution">
    <text evidence="1">The sequence shown here is derived from an EMBL/GenBank/DDBJ whole genome shotgun (WGS) entry which is preliminary data.</text>
</comment>
<reference evidence="1" key="1">
    <citation type="submission" date="2021-01" db="EMBL/GenBank/DDBJ databases">
        <authorList>
            <person name="Kaushik A."/>
        </authorList>
    </citation>
    <scope>NUCLEOTIDE SEQUENCE</scope>
    <source>
        <strain evidence="1">AG3-T5</strain>
    </source>
</reference>
<gene>
    <name evidence="1" type="ORF">RDB_LOCUS192836</name>
</gene>
<proteinExistence type="predicted"/>
<dbReference type="AlphaFoldDB" id="A0A8H3C887"/>
<name>A0A8H3C887_9AGAM</name>
<accession>A0A8H3C887</accession>
<evidence type="ECO:0000313" key="2">
    <source>
        <dbReference type="Proteomes" id="UP000663841"/>
    </source>
</evidence>
<sequence>MASELWEEARTRLENAISMYLDSCLGLEKSTSTVPLVGIDNTPACLTANNQIECFHTRMVELLNQSHAALARTRNRLVTPIYRIPPEILGKIFEFAVDGINKNLPMDLDGF</sequence>
<dbReference type="Proteomes" id="UP000663841">
    <property type="component" value="Unassembled WGS sequence"/>
</dbReference>
<dbReference type="EMBL" id="CAJMWW010000633">
    <property type="protein sequence ID" value="CAE6476370.1"/>
    <property type="molecule type" value="Genomic_DNA"/>
</dbReference>
<protein>
    <submittedName>
        <fullName evidence="1">Uncharacterized protein</fullName>
    </submittedName>
</protein>
<organism evidence="1 2">
    <name type="scientific">Rhizoctonia solani</name>
    <dbReference type="NCBI Taxonomy" id="456999"/>
    <lineage>
        <taxon>Eukaryota</taxon>
        <taxon>Fungi</taxon>
        <taxon>Dikarya</taxon>
        <taxon>Basidiomycota</taxon>
        <taxon>Agaricomycotina</taxon>
        <taxon>Agaricomycetes</taxon>
        <taxon>Cantharellales</taxon>
        <taxon>Ceratobasidiaceae</taxon>
        <taxon>Rhizoctonia</taxon>
    </lineage>
</organism>
<evidence type="ECO:0000313" key="1">
    <source>
        <dbReference type="EMBL" id="CAE6476370.1"/>
    </source>
</evidence>